<feature type="compositionally biased region" description="Basic and acidic residues" evidence="2">
    <location>
        <begin position="268"/>
        <end position="277"/>
    </location>
</feature>
<name>A0AA43QP24_9LECA</name>
<evidence type="ECO:0000256" key="2">
    <source>
        <dbReference type="SAM" id="MobiDB-lite"/>
    </source>
</evidence>
<dbReference type="InterPro" id="IPR000953">
    <property type="entry name" value="Chromo/chromo_shadow_dom"/>
</dbReference>
<evidence type="ECO:0000256" key="1">
    <source>
        <dbReference type="ARBA" id="ARBA00011353"/>
    </source>
</evidence>
<feature type="compositionally biased region" description="Polar residues" evidence="2">
    <location>
        <begin position="206"/>
        <end position="217"/>
    </location>
</feature>
<feature type="compositionally biased region" description="Low complexity" evidence="2">
    <location>
        <begin position="356"/>
        <end position="371"/>
    </location>
</feature>
<dbReference type="SUPFAM" id="SSF54160">
    <property type="entry name" value="Chromo domain-like"/>
    <property type="match status" value="1"/>
</dbReference>
<feature type="compositionally biased region" description="Basic and acidic residues" evidence="2">
    <location>
        <begin position="378"/>
        <end position="393"/>
    </location>
</feature>
<feature type="compositionally biased region" description="Acidic residues" evidence="2">
    <location>
        <begin position="298"/>
        <end position="314"/>
    </location>
</feature>
<feature type="compositionally biased region" description="Basic and acidic residues" evidence="2">
    <location>
        <begin position="227"/>
        <end position="237"/>
    </location>
</feature>
<feature type="domain" description="Chromo" evidence="3">
    <location>
        <begin position="309"/>
        <end position="365"/>
    </location>
</feature>
<organism evidence="4 5">
    <name type="scientific">Ramalina farinacea</name>
    <dbReference type="NCBI Taxonomy" id="258253"/>
    <lineage>
        <taxon>Eukaryota</taxon>
        <taxon>Fungi</taxon>
        <taxon>Dikarya</taxon>
        <taxon>Ascomycota</taxon>
        <taxon>Pezizomycotina</taxon>
        <taxon>Lecanoromycetes</taxon>
        <taxon>OSLEUM clade</taxon>
        <taxon>Lecanoromycetidae</taxon>
        <taxon>Lecanorales</taxon>
        <taxon>Lecanorineae</taxon>
        <taxon>Ramalinaceae</taxon>
        <taxon>Ramalina</taxon>
    </lineage>
</organism>
<comment type="caution">
    <text evidence="4">The sequence shown here is derived from an EMBL/GenBank/DDBJ whole genome shotgun (WGS) entry which is preliminary data.</text>
</comment>
<comment type="subunit">
    <text evidence="1">Component of the NuA4 histone acetyltransferase complex.</text>
</comment>
<evidence type="ECO:0000313" key="5">
    <source>
        <dbReference type="Proteomes" id="UP001161017"/>
    </source>
</evidence>
<gene>
    <name evidence="4" type="ORF">OHK93_001199</name>
</gene>
<evidence type="ECO:0000259" key="3">
    <source>
        <dbReference type="PROSITE" id="PS50013"/>
    </source>
</evidence>
<dbReference type="InterPro" id="IPR016197">
    <property type="entry name" value="Chromo-like_dom_sf"/>
</dbReference>
<proteinExistence type="predicted"/>
<sequence>MSQGTRRTTSSRRHANFPIVGNYDDGKGLQKIWSHEDPANPVTERCCTLRCRGSNKSLRLEIGLFKGRFAKFSRSLFDEVIEKGKNVSIAILSLEMTHRVRITCNKTGRVPSKTVWNLAFLLDTDRKISLCKTSLRKLTNVVANMPSSCISYKNFSNVKTTAVDDQGSLTLERANGFDVTFTGFLGTPAGRRLIGESREDDEPAITTRSGGASQKRTGNVREATLGPEKKPTFAERKAAKKMKKQARKQAKSDAKSLQATSVDGPETENVRRSREAASSKSAAVAGSLSEQDAGPPAGDDDGADSETAWDVEGLEGERVHDGQNEYLVRWSGSRKPSWQPAGNVPLSAIREYYAPKTSGTKPKASATASTTLKRRRSARIEAKELRDREGRAE</sequence>
<feature type="region of interest" description="Disordered" evidence="2">
    <location>
        <begin position="192"/>
        <end position="323"/>
    </location>
</feature>
<accession>A0AA43QP24</accession>
<feature type="compositionally biased region" description="Low complexity" evidence="2">
    <location>
        <begin position="278"/>
        <end position="297"/>
    </location>
</feature>
<dbReference type="PROSITE" id="PS50013">
    <property type="entry name" value="CHROMO_2"/>
    <property type="match status" value="1"/>
</dbReference>
<dbReference type="Proteomes" id="UP001161017">
    <property type="component" value="Unassembled WGS sequence"/>
</dbReference>
<keyword evidence="5" id="KW-1185">Reference proteome</keyword>
<reference evidence="4" key="1">
    <citation type="journal article" date="2023" name="Genome Biol. Evol.">
        <title>First Whole Genome Sequence and Flow Cytometry Genome Size Data for the Lichen-Forming Fungus Ramalina farinacea (Ascomycota).</title>
        <authorList>
            <person name="Llewellyn T."/>
            <person name="Mian S."/>
            <person name="Hill R."/>
            <person name="Leitch I.J."/>
            <person name="Gaya E."/>
        </authorList>
    </citation>
    <scope>NUCLEOTIDE SEQUENCE</scope>
    <source>
        <strain evidence="4">LIQ254RAFAR</strain>
    </source>
</reference>
<evidence type="ECO:0000313" key="4">
    <source>
        <dbReference type="EMBL" id="MDI1490000.1"/>
    </source>
</evidence>
<dbReference type="Gene3D" id="2.40.50.40">
    <property type="match status" value="1"/>
</dbReference>
<dbReference type="EMBL" id="JAPUFD010000011">
    <property type="protein sequence ID" value="MDI1490000.1"/>
    <property type="molecule type" value="Genomic_DNA"/>
</dbReference>
<dbReference type="CDD" id="cd00024">
    <property type="entry name" value="CD_CSD"/>
    <property type="match status" value="1"/>
</dbReference>
<dbReference type="GO" id="GO:0006338">
    <property type="term" value="P:chromatin remodeling"/>
    <property type="evidence" value="ECO:0007669"/>
    <property type="project" value="UniProtKB-ARBA"/>
</dbReference>
<feature type="region of interest" description="Disordered" evidence="2">
    <location>
        <begin position="355"/>
        <end position="393"/>
    </location>
</feature>
<dbReference type="AlphaFoldDB" id="A0AA43QP24"/>
<protein>
    <recommendedName>
        <fullName evidence="3">Chromo domain-containing protein</fullName>
    </recommendedName>
</protein>
<feature type="compositionally biased region" description="Basic residues" evidence="2">
    <location>
        <begin position="238"/>
        <end position="249"/>
    </location>
</feature>